<dbReference type="InterPro" id="IPR002646">
    <property type="entry name" value="PolA_pol_head_dom"/>
</dbReference>
<dbReference type="FunFam" id="1.10.3090.10:FF:000002">
    <property type="entry name" value="CCA tRNA nucleotidyltransferase"/>
    <property type="match status" value="1"/>
</dbReference>
<dbReference type="AlphaFoldDB" id="A0A364V5Y1"/>
<dbReference type="Proteomes" id="UP000251577">
    <property type="component" value="Unassembled WGS sequence"/>
</dbReference>
<dbReference type="InterPro" id="IPR050264">
    <property type="entry name" value="Bact_CCA-adding_enz_type3_sf"/>
</dbReference>
<feature type="coiled-coil region" evidence="8">
    <location>
        <begin position="396"/>
        <end position="423"/>
    </location>
</feature>
<evidence type="ECO:0000259" key="9">
    <source>
        <dbReference type="PROSITE" id="PS51831"/>
    </source>
</evidence>
<dbReference type="PROSITE" id="PS51831">
    <property type="entry name" value="HD"/>
    <property type="match status" value="1"/>
</dbReference>
<reference evidence="10 11" key="1">
    <citation type="journal article" date="2018" name="Syst. Appl. Microbiol.">
        <title>Corynebacterium heidelbergense sp. nov., isolated from the preen glands of Egyptian geese (Alopochen aegyptiacus).</title>
        <authorList>
            <person name="Braun M.S."/>
            <person name="Wang E."/>
            <person name="Zimmermann S."/>
            <person name="Wink M."/>
        </authorList>
    </citation>
    <scope>NUCLEOTIDE SEQUENCE [LARGE SCALE GENOMIC DNA]</scope>
    <source>
        <strain evidence="10 11">647</strain>
    </source>
</reference>
<dbReference type="GO" id="GO:0000166">
    <property type="term" value="F:nucleotide binding"/>
    <property type="evidence" value="ECO:0007669"/>
    <property type="project" value="UniProtKB-KW"/>
</dbReference>
<evidence type="ECO:0000256" key="5">
    <source>
        <dbReference type="ARBA" id="ARBA00022723"/>
    </source>
</evidence>
<evidence type="ECO:0000256" key="3">
    <source>
        <dbReference type="ARBA" id="ARBA00022694"/>
    </source>
</evidence>
<keyword evidence="11" id="KW-1185">Reference proteome</keyword>
<dbReference type="GO" id="GO:0000049">
    <property type="term" value="F:tRNA binding"/>
    <property type="evidence" value="ECO:0007669"/>
    <property type="project" value="TreeGrafter"/>
</dbReference>
<dbReference type="EMBL" id="QHCV01000041">
    <property type="protein sequence ID" value="RAV32052.1"/>
    <property type="molecule type" value="Genomic_DNA"/>
</dbReference>
<dbReference type="CDD" id="cd05398">
    <property type="entry name" value="NT_ClassII-CCAase"/>
    <property type="match status" value="1"/>
</dbReference>
<dbReference type="Pfam" id="PF01966">
    <property type="entry name" value="HD"/>
    <property type="match status" value="1"/>
</dbReference>
<dbReference type="Gene3D" id="1.10.3090.10">
    <property type="entry name" value="cca-adding enzyme, domain 2"/>
    <property type="match status" value="1"/>
</dbReference>
<dbReference type="NCBIfam" id="TIGR00277">
    <property type="entry name" value="HDIG"/>
    <property type="match status" value="1"/>
</dbReference>
<dbReference type="PANTHER" id="PTHR46173">
    <property type="entry name" value="CCA TRNA NUCLEOTIDYLTRANSFERASE 1, MITOCHONDRIAL"/>
    <property type="match status" value="1"/>
</dbReference>
<evidence type="ECO:0000256" key="4">
    <source>
        <dbReference type="ARBA" id="ARBA00022695"/>
    </source>
</evidence>
<dbReference type="Pfam" id="PF12627">
    <property type="entry name" value="PolyA_pol_RNAbd"/>
    <property type="match status" value="1"/>
</dbReference>
<proteinExistence type="predicted"/>
<dbReference type="SUPFAM" id="SSF81301">
    <property type="entry name" value="Nucleotidyltransferase"/>
    <property type="match status" value="1"/>
</dbReference>
<dbReference type="NCBIfam" id="TIGR02692">
    <property type="entry name" value="tRNA_CCA_actino"/>
    <property type="match status" value="1"/>
</dbReference>
<keyword evidence="2 10" id="KW-0808">Transferase</keyword>
<keyword evidence="3" id="KW-0819">tRNA processing</keyword>
<dbReference type="InterPro" id="IPR006675">
    <property type="entry name" value="HDIG_dom"/>
</dbReference>
<keyword evidence="4" id="KW-0548">Nucleotidyltransferase</keyword>
<dbReference type="InterPro" id="IPR014065">
    <property type="entry name" value="tRNA_adenylyltransferase"/>
</dbReference>
<dbReference type="GO" id="GO:0046872">
    <property type="term" value="F:metal ion binding"/>
    <property type="evidence" value="ECO:0007669"/>
    <property type="project" value="UniProtKB-KW"/>
</dbReference>
<dbReference type="GO" id="GO:0016779">
    <property type="term" value="F:nucleotidyltransferase activity"/>
    <property type="evidence" value="ECO:0007669"/>
    <property type="project" value="UniProtKB-KW"/>
</dbReference>
<feature type="domain" description="HD" evidence="9">
    <location>
        <begin position="264"/>
        <end position="377"/>
    </location>
</feature>
<dbReference type="Pfam" id="PF01743">
    <property type="entry name" value="PolyA_pol"/>
    <property type="match status" value="1"/>
</dbReference>
<organism evidence="10 11">
    <name type="scientific">Corynebacterium heidelbergense</name>
    <dbReference type="NCBI Taxonomy" id="2055947"/>
    <lineage>
        <taxon>Bacteria</taxon>
        <taxon>Bacillati</taxon>
        <taxon>Actinomycetota</taxon>
        <taxon>Actinomycetes</taxon>
        <taxon>Mycobacteriales</taxon>
        <taxon>Corynebacteriaceae</taxon>
        <taxon>Corynebacterium</taxon>
    </lineage>
</organism>
<sequence length="479" mass="54197">MEDARLLATAWRSLQAYDPLLRRLASAFEGAGEELYLVGGSVRDAFLARVSPDVDFTTSARPQRIVELLRPLASTVWETGIDYGTVSALVGGTEVEITTFRADQYDGQSRNPEVTYGNSVAEDLVRRDFRVNAMALRLSPDGQHDFVDPLGGLQDAARQVLDTPDAPQVSFRDDPLRMLRACRFVSQIGFDANPRVTRAMREMAEEITRITAERVAAELNKLMLGAEPWRGLDLMVETGLAEYILPELPALKLTQDEHRTHKDVYAHSLRVLRNAVELERDRGVEPNLELRWAALMHDVGKPATRAFTESGAVTFYHHEVVGAKMVRKRLRALKFSKQHIADISQLVFLHMRFHGYGEGAWTDSAVRRYVADAGDLLPLLHLLVRADCTTRNRRKSERLQRTYDGLEERIAQLREQEDLAAVRPDLDGNEIMRELGVRPGPVVGEAWAYLKELRLDRGPLGREEALAELRAWWQRRQGE</sequence>
<dbReference type="SMART" id="SM00471">
    <property type="entry name" value="HDc"/>
    <property type="match status" value="1"/>
</dbReference>
<protein>
    <submittedName>
        <fullName evidence="10">CCA tRNA nucleotidyltransferase</fullName>
    </submittedName>
</protein>
<dbReference type="GO" id="GO:0008033">
    <property type="term" value="P:tRNA processing"/>
    <property type="evidence" value="ECO:0007669"/>
    <property type="project" value="UniProtKB-KW"/>
</dbReference>
<dbReference type="InterPro" id="IPR032828">
    <property type="entry name" value="PolyA_RNA-bd"/>
</dbReference>
<keyword evidence="5" id="KW-0479">Metal-binding</keyword>
<evidence type="ECO:0000256" key="6">
    <source>
        <dbReference type="ARBA" id="ARBA00022741"/>
    </source>
</evidence>
<keyword evidence="8" id="KW-0175">Coiled coil</keyword>
<evidence type="ECO:0000256" key="1">
    <source>
        <dbReference type="ARBA" id="ARBA00001946"/>
    </source>
</evidence>
<evidence type="ECO:0000256" key="2">
    <source>
        <dbReference type="ARBA" id="ARBA00022679"/>
    </source>
</evidence>
<dbReference type="Gene3D" id="3.30.460.10">
    <property type="entry name" value="Beta Polymerase, domain 2"/>
    <property type="match status" value="1"/>
</dbReference>
<evidence type="ECO:0000313" key="10">
    <source>
        <dbReference type="EMBL" id="RAV32052.1"/>
    </source>
</evidence>
<name>A0A364V5Y1_9CORY</name>
<comment type="cofactor">
    <cofactor evidence="1">
        <name>Mg(2+)</name>
        <dbReference type="ChEBI" id="CHEBI:18420"/>
    </cofactor>
</comment>
<accession>A0A364V5Y1</accession>
<dbReference type="PANTHER" id="PTHR46173:SF1">
    <property type="entry name" value="CCA TRNA NUCLEOTIDYLTRANSFERASE 1, MITOCHONDRIAL"/>
    <property type="match status" value="1"/>
</dbReference>
<evidence type="ECO:0000313" key="11">
    <source>
        <dbReference type="Proteomes" id="UP000251577"/>
    </source>
</evidence>
<dbReference type="InterPro" id="IPR006674">
    <property type="entry name" value="HD_domain"/>
</dbReference>
<keyword evidence="7" id="KW-0460">Magnesium</keyword>
<comment type="caution">
    <text evidence="10">The sequence shown here is derived from an EMBL/GenBank/DDBJ whole genome shotgun (WGS) entry which is preliminary data.</text>
</comment>
<keyword evidence="6" id="KW-0547">Nucleotide-binding</keyword>
<dbReference type="InterPro" id="IPR003607">
    <property type="entry name" value="HD/PDEase_dom"/>
</dbReference>
<evidence type="ECO:0000256" key="7">
    <source>
        <dbReference type="ARBA" id="ARBA00022842"/>
    </source>
</evidence>
<dbReference type="CDD" id="cd00077">
    <property type="entry name" value="HDc"/>
    <property type="match status" value="1"/>
</dbReference>
<dbReference type="InterPro" id="IPR043519">
    <property type="entry name" value="NT_sf"/>
</dbReference>
<evidence type="ECO:0000256" key="8">
    <source>
        <dbReference type="SAM" id="Coils"/>
    </source>
</evidence>
<gene>
    <name evidence="10" type="ORF">DLJ54_05140</name>
</gene>
<dbReference type="SUPFAM" id="SSF81891">
    <property type="entry name" value="Poly A polymerase C-terminal region-like"/>
    <property type="match status" value="1"/>
</dbReference>